<name>Q74FD6_GEOSL</name>
<dbReference type="EnsemblBacteria" id="AAR34003">
    <property type="protein sequence ID" value="AAR34003"/>
    <property type="gene ID" value="GSU0673"/>
</dbReference>
<keyword evidence="3" id="KW-1185">Reference proteome</keyword>
<dbReference type="PATRIC" id="fig|243231.5.peg.668"/>
<reference evidence="2 3" key="2">
    <citation type="journal article" date="2012" name="BMC Genomics">
        <title>Comparative genomic analysis of Geobacter sulfurreducens KN400, a strain with enhanced capacity for extracellular electron transfer and electricity production.</title>
        <authorList>
            <person name="Butler J.E."/>
            <person name="Young N.D."/>
            <person name="Aklujkar M."/>
            <person name="Lovley D.R."/>
        </authorList>
    </citation>
    <scope>NUCLEOTIDE SEQUENCE [LARGE SCALE GENOMIC DNA]</scope>
    <source>
        <strain evidence="3">ATCC 51573 / DSM 12127 / PCA</strain>
    </source>
</reference>
<protein>
    <recommendedName>
        <fullName evidence="4">DUF3108 domain-containing protein</fullName>
    </recommendedName>
</protein>
<dbReference type="HOGENOM" id="CLU_073797_3_1_7"/>
<gene>
    <name evidence="2" type="ordered locus">GSU0673</name>
</gene>
<dbReference type="InParanoid" id="Q74FD6"/>
<dbReference type="Pfam" id="PF11306">
    <property type="entry name" value="DUF3108"/>
    <property type="match status" value="1"/>
</dbReference>
<accession>Q74FD6</accession>
<dbReference type="EMBL" id="AE017180">
    <property type="protein sequence ID" value="AAR34003.1"/>
    <property type="molecule type" value="Genomic_DNA"/>
</dbReference>
<dbReference type="Proteomes" id="UP000000577">
    <property type="component" value="Chromosome"/>
</dbReference>
<dbReference type="RefSeq" id="WP_010941333.1">
    <property type="nucleotide sequence ID" value="NC_002939.5"/>
</dbReference>
<dbReference type="OrthoDB" id="9806641at2"/>
<dbReference type="STRING" id="243231.GSU0673"/>
<dbReference type="eggNOG" id="COG3170">
    <property type="taxonomic scope" value="Bacteria"/>
</dbReference>
<organism evidence="2 3">
    <name type="scientific">Geobacter sulfurreducens (strain ATCC 51573 / DSM 12127 / PCA)</name>
    <dbReference type="NCBI Taxonomy" id="243231"/>
    <lineage>
        <taxon>Bacteria</taxon>
        <taxon>Pseudomonadati</taxon>
        <taxon>Thermodesulfobacteriota</taxon>
        <taxon>Desulfuromonadia</taxon>
        <taxon>Geobacterales</taxon>
        <taxon>Geobacteraceae</taxon>
        <taxon>Geobacter</taxon>
    </lineage>
</organism>
<keyword evidence="1" id="KW-0732">Signal</keyword>
<feature type="signal peptide" evidence="1">
    <location>
        <begin position="1"/>
        <end position="22"/>
    </location>
</feature>
<proteinExistence type="predicted"/>
<evidence type="ECO:0000313" key="2">
    <source>
        <dbReference type="EMBL" id="AAR34003.1"/>
    </source>
</evidence>
<sequence length="247" mass="28011">MRIYAVLAAAVVVLWGNSTVGAAPKVPEKLVYELSWTGVPVGTATQEISDAGDLRTIVSTARSNDWLSVFFPVEDRIVSSYDRHRAPFPGLARHYRLQTREGNRRRDREIVFEHERGVARFTDHKTGEKANIPIPVDTIDVYGSFYYVRYLPLEVGTSHHLNILDSKRQRLIEVRVLRKEKLKTVLGEVETIVIQPLVYSEGVFEGKGTVHIWLTDDEQRIPVRARTRVTVGSVTATLVDGTFEKKR</sequence>
<feature type="chain" id="PRO_5004286245" description="DUF3108 domain-containing protein" evidence="1">
    <location>
        <begin position="23"/>
        <end position="247"/>
    </location>
</feature>
<evidence type="ECO:0000256" key="1">
    <source>
        <dbReference type="SAM" id="SignalP"/>
    </source>
</evidence>
<evidence type="ECO:0008006" key="4">
    <source>
        <dbReference type="Google" id="ProtNLM"/>
    </source>
</evidence>
<dbReference type="InterPro" id="IPR021457">
    <property type="entry name" value="DUF3108"/>
</dbReference>
<dbReference type="KEGG" id="gsu:GSU0673"/>
<evidence type="ECO:0000313" key="3">
    <source>
        <dbReference type="Proteomes" id="UP000000577"/>
    </source>
</evidence>
<reference evidence="2 3" key="1">
    <citation type="journal article" date="2003" name="Science">
        <title>Genome of Geobacter sulfurreducens: metal reduction in subsurface environments.</title>
        <authorList>
            <person name="Methe B.A."/>
            <person name="Nelson K.E."/>
            <person name="Eisen J.A."/>
            <person name="Paulsen I.T."/>
            <person name="Nelson W."/>
            <person name="Heidelberg J.F."/>
            <person name="Wu D."/>
            <person name="Wu M."/>
            <person name="Ward N."/>
            <person name="Beanan M.J."/>
            <person name="Dodson R.J."/>
            <person name="Madupu R."/>
            <person name="Brinkac L.M."/>
            <person name="Daugherty S.C."/>
            <person name="DeBoy R.T."/>
            <person name="Durkin A.S."/>
            <person name="Gwinn M."/>
            <person name="Kolonay J.F."/>
            <person name="Sullivan S.A."/>
            <person name="Haft D.H."/>
            <person name="Selengut J."/>
            <person name="Davidsen T.M."/>
            <person name="Zafar N."/>
            <person name="White O."/>
            <person name="Tran B."/>
            <person name="Romero C."/>
            <person name="Forberger H.A."/>
            <person name="Weidman J."/>
            <person name="Khouri H."/>
            <person name="Feldblyum T.V."/>
            <person name="Utterback T.R."/>
            <person name="Van Aken S.E."/>
            <person name="Lovley D.R."/>
            <person name="Fraser C.M."/>
        </authorList>
    </citation>
    <scope>NUCLEOTIDE SEQUENCE [LARGE SCALE GENOMIC DNA]</scope>
    <source>
        <strain evidence="3">ATCC 51573 / DSM 12127 / PCA</strain>
    </source>
</reference>
<dbReference type="AlphaFoldDB" id="Q74FD6"/>